<sequence>HMTPISINNLIAHWNLLVMLFSFGFWLVMVLILGYLNNDELLKTLGKHKKERRKVDVIGS</sequence>
<reference evidence="2" key="1">
    <citation type="submission" date="2024-02" db="EMBL/GenBank/DDBJ databases">
        <authorList>
            <consortium name="ELIXIR-Norway"/>
            <consortium name="Elixir Norway"/>
        </authorList>
    </citation>
    <scope>NUCLEOTIDE SEQUENCE</scope>
</reference>
<feature type="non-terminal residue" evidence="2">
    <location>
        <position position="60"/>
    </location>
</feature>
<protein>
    <submittedName>
        <fullName evidence="2">Uncharacterized protein</fullName>
    </submittedName>
</protein>
<evidence type="ECO:0000313" key="3">
    <source>
        <dbReference type="Proteomes" id="UP001497512"/>
    </source>
</evidence>
<dbReference type="EMBL" id="OZ019907">
    <property type="protein sequence ID" value="CAK9205859.1"/>
    <property type="molecule type" value="Genomic_DNA"/>
</dbReference>
<organism evidence="2 3">
    <name type="scientific">Sphagnum troendelagicum</name>
    <dbReference type="NCBI Taxonomy" id="128251"/>
    <lineage>
        <taxon>Eukaryota</taxon>
        <taxon>Viridiplantae</taxon>
        <taxon>Streptophyta</taxon>
        <taxon>Embryophyta</taxon>
        <taxon>Bryophyta</taxon>
        <taxon>Sphagnophytina</taxon>
        <taxon>Sphagnopsida</taxon>
        <taxon>Sphagnales</taxon>
        <taxon>Sphagnaceae</taxon>
        <taxon>Sphagnum</taxon>
    </lineage>
</organism>
<gene>
    <name evidence="2" type="ORF">CSSPTR1EN2_LOCUS8059</name>
</gene>
<keyword evidence="1" id="KW-0472">Membrane</keyword>
<evidence type="ECO:0000313" key="2">
    <source>
        <dbReference type="EMBL" id="CAK9205859.1"/>
    </source>
</evidence>
<feature type="non-terminal residue" evidence="2">
    <location>
        <position position="1"/>
    </location>
</feature>
<dbReference type="Proteomes" id="UP001497512">
    <property type="component" value="Chromosome 15"/>
</dbReference>
<keyword evidence="1" id="KW-0812">Transmembrane</keyword>
<keyword evidence="1" id="KW-1133">Transmembrane helix</keyword>
<keyword evidence="3" id="KW-1185">Reference proteome</keyword>
<proteinExistence type="predicted"/>
<feature type="transmembrane region" description="Helical" evidence="1">
    <location>
        <begin position="12"/>
        <end position="36"/>
    </location>
</feature>
<name>A0ABP0TVD2_9BRYO</name>
<accession>A0ABP0TVD2</accession>
<evidence type="ECO:0000256" key="1">
    <source>
        <dbReference type="SAM" id="Phobius"/>
    </source>
</evidence>